<feature type="compositionally biased region" description="Low complexity" evidence="1">
    <location>
        <begin position="49"/>
        <end position="66"/>
    </location>
</feature>
<dbReference type="AlphaFoldDB" id="X6LL19"/>
<evidence type="ECO:0000256" key="1">
    <source>
        <dbReference type="SAM" id="MobiDB-lite"/>
    </source>
</evidence>
<comment type="caution">
    <text evidence="2">The sequence shown here is derived from an EMBL/GenBank/DDBJ whole genome shotgun (WGS) entry which is preliminary data.</text>
</comment>
<name>X6LL19_RETFI</name>
<evidence type="ECO:0000313" key="2">
    <source>
        <dbReference type="EMBL" id="ETO01827.1"/>
    </source>
</evidence>
<proteinExistence type="predicted"/>
<keyword evidence="3" id="KW-1185">Reference proteome</keyword>
<evidence type="ECO:0000313" key="3">
    <source>
        <dbReference type="Proteomes" id="UP000023152"/>
    </source>
</evidence>
<organism evidence="2 3">
    <name type="scientific">Reticulomyxa filosa</name>
    <dbReference type="NCBI Taxonomy" id="46433"/>
    <lineage>
        <taxon>Eukaryota</taxon>
        <taxon>Sar</taxon>
        <taxon>Rhizaria</taxon>
        <taxon>Retaria</taxon>
        <taxon>Foraminifera</taxon>
        <taxon>Monothalamids</taxon>
        <taxon>Reticulomyxidae</taxon>
        <taxon>Reticulomyxa</taxon>
    </lineage>
</organism>
<feature type="compositionally biased region" description="Polar residues" evidence="1">
    <location>
        <begin position="25"/>
        <end position="48"/>
    </location>
</feature>
<protein>
    <submittedName>
        <fullName evidence="2">Histone deacetylase</fullName>
    </submittedName>
</protein>
<feature type="region of interest" description="Disordered" evidence="1">
    <location>
        <begin position="1"/>
        <end position="85"/>
    </location>
</feature>
<gene>
    <name evidence="2" type="ORF">RFI_35612</name>
</gene>
<reference evidence="2 3" key="1">
    <citation type="journal article" date="2013" name="Curr. Biol.">
        <title>The Genome of the Foraminiferan Reticulomyxa filosa.</title>
        <authorList>
            <person name="Glockner G."/>
            <person name="Hulsmann N."/>
            <person name="Schleicher M."/>
            <person name="Noegel A.A."/>
            <person name="Eichinger L."/>
            <person name="Gallinger C."/>
            <person name="Pawlowski J."/>
            <person name="Sierra R."/>
            <person name="Euteneuer U."/>
            <person name="Pillet L."/>
            <person name="Moustafa A."/>
            <person name="Platzer M."/>
            <person name="Groth M."/>
            <person name="Szafranski K."/>
            <person name="Schliwa M."/>
        </authorList>
    </citation>
    <scope>NUCLEOTIDE SEQUENCE [LARGE SCALE GENOMIC DNA]</scope>
</reference>
<dbReference type="EMBL" id="ASPP01037301">
    <property type="protein sequence ID" value="ETO01827.1"/>
    <property type="molecule type" value="Genomic_DNA"/>
</dbReference>
<feature type="non-terminal residue" evidence="2">
    <location>
        <position position="1"/>
    </location>
</feature>
<dbReference type="Proteomes" id="UP000023152">
    <property type="component" value="Unassembled WGS sequence"/>
</dbReference>
<feature type="compositionally biased region" description="Basic and acidic residues" evidence="1">
    <location>
        <begin position="11"/>
        <end position="23"/>
    </location>
</feature>
<sequence>GTDIETEPETEADRSHTKTRAKEIPSSSVSHTRSNMHTKNFSQSISYCDNNNDMNGNNDNDGGNENKNNETEQSNSIDHLQTDDTCEDDTTVVFKEGTTDVVGKTFRLTRSLQTNPSASSGFINTLEVVDEENDITIIELSDSNKP</sequence>
<accession>X6LL19</accession>
<feature type="compositionally biased region" description="Acidic residues" evidence="1">
    <location>
        <begin position="1"/>
        <end position="10"/>
    </location>
</feature>